<reference evidence="1 2" key="1">
    <citation type="submission" date="2024-09" db="EMBL/GenBank/DDBJ databases">
        <authorList>
            <person name="Sun Q."/>
            <person name="Mori K."/>
        </authorList>
    </citation>
    <scope>NUCLEOTIDE SEQUENCE [LARGE SCALE GENOMIC DNA]</scope>
    <source>
        <strain evidence="1 2">CECT 8726</strain>
    </source>
</reference>
<organism evidence="1 2">
    <name type="scientific">Pseudohalocynthiibacter aestuariivivens</name>
    <dbReference type="NCBI Taxonomy" id="1591409"/>
    <lineage>
        <taxon>Bacteria</taxon>
        <taxon>Pseudomonadati</taxon>
        <taxon>Pseudomonadota</taxon>
        <taxon>Alphaproteobacteria</taxon>
        <taxon>Rhodobacterales</taxon>
        <taxon>Paracoccaceae</taxon>
        <taxon>Pseudohalocynthiibacter</taxon>
    </lineage>
</organism>
<accession>A0ABV5JHF2</accession>
<comment type="caution">
    <text evidence="1">The sequence shown here is derived from an EMBL/GenBank/DDBJ whole genome shotgun (WGS) entry which is preliminary data.</text>
</comment>
<keyword evidence="2" id="KW-1185">Reference proteome</keyword>
<dbReference type="EMBL" id="JBHMEA010000039">
    <property type="protein sequence ID" value="MFB9232276.1"/>
    <property type="molecule type" value="Genomic_DNA"/>
</dbReference>
<proteinExistence type="predicted"/>
<protein>
    <submittedName>
        <fullName evidence="1">Uncharacterized protein</fullName>
    </submittedName>
</protein>
<dbReference type="Proteomes" id="UP001589683">
    <property type="component" value="Unassembled WGS sequence"/>
</dbReference>
<evidence type="ECO:0000313" key="2">
    <source>
        <dbReference type="Proteomes" id="UP001589683"/>
    </source>
</evidence>
<dbReference type="RefSeq" id="WP_213888077.1">
    <property type="nucleotide sequence ID" value="NZ_JAGFNU010000002.1"/>
</dbReference>
<gene>
    <name evidence="1" type="ORF">ACFFUT_10825</name>
</gene>
<name>A0ABV5JHF2_9RHOB</name>
<sequence length="74" mass="8263">MTKPLDEELLAAHARDDKTVLVLLYREAADLAEETGDIDAACFFLVHAYIFGLETAHPETPELHARLKARGRES</sequence>
<evidence type="ECO:0000313" key="1">
    <source>
        <dbReference type="EMBL" id="MFB9232276.1"/>
    </source>
</evidence>